<accession>A6P305</accession>
<name>A6P305_9FIRM</name>
<dbReference type="OrthoDB" id="2019506at2"/>
<gene>
    <name evidence="1" type="ORF">BACCAP_04889</name>
</gene>
<dbReference type="Proteomes" id="UP000003639">
    <property type="component" value="Unassembled WGS sequence"/>
</dbReference>
<sequence>MGTSYDDFQIFSGALSVMSFAQEASQNITIPQRALQYLVYHRFPIAAEKLMITRDDYIACLQTFLRGSQDPYKYVFLVSPSVQFPLISEENKIYFPLPHLLTKSVTSSLFYRITEGNNILRTKIGKHILESYLFEIISDSNVYDEVYQEKKYRYSGSEASSPDIMARHAESVLFLESKSTVPSLGIRLLDFNSYESNIKKISDYMVQLYRQILRFESYNPFQGEISSNRDNYWGIVVVLEDAYIPRQLYYKKAKEALQFSSDSIEWIWFLTHIKIASLYEIERLCFTKLNIIDACKNIFKDDPYTYPFVGYPKYDAPLQNRELLSFKQDL</sequence>
<proteinExistence type="predicted"/>
<dbReference type="AlphaFoldDB" id="A6P305"/>
<dbReference type="EMBL" id="AAXG02000063">
    <property type="protein sequence ID" value="EDM97316.1"/>
    <property type="molecule type" value="Genomic_DNA"/>
</dbReference>
<keyword evidence="2" id="KW-1185">Reference proteome</keyword>
<organism evidence="1 2">
    <name type="scientific">Pseudoflavonifractor capillosus ATCC 29799</name>
    <dbReference type="NCBI Taxonomy" id="411467"/>
    <lineage>
        <taxon>Bacteria</taxon>
        <taxon>Bacillati</taxon>
        <taxon>Bacillota</taxon>
        <taxon>Clostridia</taxon>
        <taxon>Eubacteriales</taxon>
        <taxon>Oscillospiraceae</taxon>
        <taxon>Pseudoflavonifractor</taxon>
    </lineage>
</organism>
<reference evidence="1 2" key="1">
    <citation type="submission" date="2007-04" db="EMBL/GenBank/DDBJ databases">
        <authorList>
            <person name="Fulton L."/>
            <person name="Clifton S."/>
            <person name="Fulton B."/>
            <person name="Xu J."/>
            <person name="Minx P."/>
            <person name="Pepin K.H."/>
            <person name="Johnson M."/>
            <person name="Thiruvilangam P."/>
            <person name="Bhonagiri V."/>
            <person name="Nash W.E."/>
            <person name="Mardis E.R."/>
            <person name="Wilson R.K."/>
        </authorList>
    </citation>
    <scope>NUCLEOTIDE SEQUENCE [LARGE SCALE GENOMIC DNA]</scope>
    <source>
        <strain evidence="1 2">ATCC 29799</strain>
    </source>
</reference>
<comment type="caution">
    <text evidence="1">The sequence shown here is derived from an EMBL/GenBank/DDBJ whole genome shotgun (WGS) entry which is preliminary data.</text>
</comment>
<evidence type="ECO:0000313" key="2">
    <source>
        <dbReference type="Proteomes" id="UP000003639"/>
    </source>
</evidence>
<reference evidence="1 2" key="2">
    <citation type="submission" date="2007-06" db="EMBL/GenBank/DDBJ databases">
        <title>Draft genome sequence of Pseudoflavonifractor capillosus ATCC 29799.</title>
        <authorList>
            <person name="Sudarsanam P."/>
            <person name="Ley R."/>
            <person name="Guruge J."/>
            <person name="Turnbaugh P.J."/>
            <person name="Mahowald M."/>
            <person name="Liep D."/>
            <person name="Gordon J."/>
        </authorList>
    </citation>
    <scope>NUCLEOTIDE SEQUENCE [LARGE SCALE GENOMIC DNA]</scope>
    <source>
        <strain evidence="1 2">ATCC 29799</strain>
    </source>
</reference>
<protein>
    <submittedName>
        <fullName evidence="1">Uncharacterized protein</fullName>
    </submittedName>
</protein>
<evidence type="ECO:0000313" key="1">
    <source>
        <dbReference type="EMBL" id="EDM97316.1"/>
    </source>
</evidence>
<dbReference type="eggNOG" id="ENOG5033XGF">
    <property type="taxonomic scope" value="Bacteria"/>
</dbReference>